<dbReference type="GO" id="GO:0016020">
    <property type="term" value="C:membrane"/>
    <property type="evidence" value="ECO:0007669"/>
    <property type="project" value="InterPro"/>
</dbReference>
<keyword evidence="4" id="KW-1185">Reference proteome</keyword>
<sequence length="137" mass="14743">MWKYYALFSAFFAALTTILVKIGISGVSGNVATAIRTIVILVIAWGIVVATGEHRQIINISKRSLLFIILSGGATGLSWLFYFKALETGLASKVAVIDKSSLALTLILAFILLREPISLKVVIGCIFIIAGTLIVMK</sequence>
<organism evidence="3 4">
    <name type="scientific">Runella rosea</name>
    <dbReference type="NCBI Taxonomy" id="2259595"/>
    <lineage>
        <taxon>Bacteria</taxon>
        <taxon>Pseudomonadati</taxon>
        <taxon>Bacteroidota</taxon>
        <taxon>Cytophagia</taxon>
        <taxon>Cytophagales</taxon>
        <taxon>Spirosomataceae</taxon>
        <taxon>Runella</taxon>
    </lineage>
</organism>
<evidence type="ECO:0000256" key="1">
    <source>
        <dbReference type="SAM" id="Phobius"/>
    </source>
</evidence>
<dbReference type="InterPro" id="IPR000620">
    <property type="entry name" value="EamA_dom"/>
</dbReference>
<geneLocation type="plasmid" evidence="3 4">
    <name>unnamed5</name>
</geneLocation>
<dbReference type="RefSeq" id="WP_114070730.1">
    <property type="nucleotide sequence ID" value="NZ_CP030855.1"/>
</dbReference>
<feature type="transmembrane region" description="Helical" evidence="1">
    <location>
        <begin position="119"/>
        <end position="136"/>
    </location>
</feature>
<feature type="transmembrane region" description="Helical" evidence="1">
    <location>
        <begin position="7"/>
        <end position="27"/>
    </location>
</feature>
<keyword evidence="1" id="KW-0812">Transmembrane</keyword>
<proteinExistence type="predicted"/>
<dbReference type="Gene3D" id="1.10.3730.20">
    <property type="match status" value="1"/>
</dbReference>
<dbReference type="Proteomes" id="UP000251993">
    <property type="component" value="Plasmid unnamed5"/>
</dbReference>
<dbReference type="SUPFAM" id="SSF103481">
    <property type="entry name" value="Multidrug resistance efflux transporter EmrE"/>
    <property type="match status" value="1"/>
</dbReference>
<keyword evidence="1" id="KW-1133">Transmembrane helix</keyword>
<evidence type="ECO:0000313" key="3">
    <source>
        <dbReference type="EMBL" id="AXE21990.1"/>
    </source>
</evidence>
<dbReference type="OrthoDB" id="9806718at2"/>
<protein>
    <submittedName>
        <fullName evidence="3">EamA family transporter</fullName>
    </submittedName>
</protein>
<dbReference type="InterPro" id="IPR037185">
    <property type="entry name" value="EmrE-like"/>
</dbReference>
<reference evidence="3 4" key="1">
    <citation type="submission" date="2018-07" db="EMBL/GenBank/DDBJ databases">
        <title>Genome sequencing of Runella.</title>
        <authorList>
            <person name="Baek M.-G."/>
            <person name="Yi H."/>
        </authorList>
    </citation>
    <scope>NUCLEOTIDE SEQUENCE [LARGE SCALE GENOMIC DNA]</scope>
    <source>
        <strain evidence="3 4">HYN0085</strain>
        <plasmid evidence="3 4">unnamed5</plasmid>
    </source>
</reference>
<evidence type="ECO:0000259" key="2">
    <source>
        <dbReference type="Pfam" id="PF00892"/>
    </source>
</evidence>
<feature type="domain" description="EamA" evidence="2">
    <location>
        <begin position="4"/>
        <end position="136"/>
    </location>
</feature>
<dbReference type="Pfam" id="PF00892">
    <property type="entry name" value="EamA"/>
    <property type="match status" value="1"/>
</dbReference>
<feature type="transmembrane region" description="Helical" evidence="1">
    <location>
        <begin position="33"/>
        <end position="52"/>
    </location>
</feature>
<accession>A0A344TTL9</accession>
<dbReference type="AlphaFoldDB" id="A0A344TTL9"/>
<name>A0A344TTL9_9BACT</name>
<evidence type="ECO:0000313" key="4">
    <source>
        <dbReference type="Proteomes" id="UP000251993"/>
    </source>
</evidence>
<feature type="transmembrane region" description="Helical" evidence="1">
    <location>
        <begin position="64"/>
        <end position="82"/>
    </location>
</feature>
<keyword evidence="1" id="KW-0472">Membrane</keyword>
<keyword evidence="3" id="KW-0614">Plasmid</keyword>
<dbReference type="EMBL" id="CP030855">
    <property type="protein sequence ID" value="AXE21990.1"/>
    <property type="molecule type" value="Genomic_DNA"/>
</dbReference>
<dbReference type="KEGG" id="run:DR864_29435"/>
<gene>
    <name evidence="3" type="ORF">DR864_29435</name>
</gene>